<comment type="caution">
    <text evidence="1">The sequence shown here is derived from an EMBL/GenBank/DDBJ whole genome shotgun (WGS) entry which is preliminary data.</text>
</comment>
<evidence type="ECO:0000313" key="2">
    <source>
        <dbReference type="Proteomes" id="UP001319104"/>
    </source>
</evidence>
<dbReference type="InterPro" id="IPR010235">
    <property type="entry name" value="HepT"/>
</dbReference>
<reference evidence="1 2" key="1">
    <citation type="submission" date="2021-05" db="EMBL/GenBank/DDBJ databases">
        <authorList>
            <person name="Zhang Z.D."/>
            <person name="Osman G."/>
        </authorList>
    </citation>
    <scope>NUCLEOTIDE SEQUENCE [LARGE SCALE GENOMIC DNA]</scope>
    <source>
        <strain evidence="1 2">KCTC 32217</strain>
    </source>
</reference>
<keyword evidence="2" id="KW-1185">Reference proteome</keyword>
<organism evidence="1 2">
    <name type="scientific">Litoribacter ruber</name>
    <dbReference type="NCBI Taxonomy" id="702568"/>
    <lineage>
        <taxon>Bacteria</taxon>
        <taxon>Pseudomonadati</taxon>
        <taxon>Bacteroidota</taxon>
        <taxon>Cytophagia</taxon>
        <taxon>Cytophagales</taxon>
        <taxon>Cyclobacteriaceae</taxon>
        <taxon>Litoribacter</taxon>
    </lineage>
</organism>
<gene>
    <name evidence="1" type="ORF">KI659_09790</name>
</gene>
<accession>A0AAP2CJF3</accession>
<proteinExistence type="predicted"/>
<dbReference type="Gene3D" id="1.20.120.330">
    <property type="entry name" value="Nucleotidyltransferases domain 2"/>
    <property type="match status" value="1"/>
</dbReference>
<dbReference type="AlphaFoldDB" id="A0AAP2CJF3"/>
<dbReference type="Proteomes" id="UP001319104">
    <property type="component" value="Unassembled WGS sequence"/>
</dbReference>
<dbReference type="NCBIfam" id="TIGR01987">
    <property type="entry name" value="HI0074"/>
    <property type="match status" value="1"/>
</dbReference>
<dbReference type="SUPFAM" id="SSF81593">
    <property type="entry name" value="Nucleotidyltransferase substrate binding subunit/domain"/>
    <property type="match status" value="1"/>
</dbReference>
<dbReference type="Pfam" id="PF08780">
    <property type="entry name" value="NTase_sub_bind"/>
    <property type="match status" value="1"/>
</dbReference>
<dbReference type="RefSeq" id="WP_213945163.1">
    <property type="nucleotide sequence ID" value="NZ_JAHBGI010000001.1"/>
</dbReference>
<dbReference type="EMBL" id="JAHCMY010000004">
    <property type="protein sequence ID" value="MBS9524306.1"/>
    <property type="molecule type" value="Genomic_DNA"/>
</dbReference>
<name>A0AAP2CJF3_9BACT</name>
<protein>
    <submittedName>
        <fullName evidence="1">Nucleotidyltransferase substrate binding protein</fullName>
    </submittedName>
</protein>
<evidence type="ECO:0000313" key="1">
    <source>
        <dbReference type="EMBL" id="MBS9524306.1"/>
    </source>
</evidence>
<sequence>MDNLPRWEQRFENFQKALNKLDEAVSLSESNQLSELEVEGLIQRFEYTYELAWKTLQDFIKHQGYNDIKGPGPVLGQAFEMGLIQNAEGWKRLNRSRELSSHTYDNETAEIIARSICNEYLDLFLFLRKRLISYKNGGGKSIFN</sequence>